<dbReference type="EMBL" id="AFCV01000539">
    <property type="protein sequence ID" value="EHC92687.1"/>
    <property type="molecule type" value="Genomic_DNA"/>
</dbReference>
<dbReference type="Proteomes" id="UP000003915">
    <property type="component" value="Unassembled WGS sequence"/>
</dbReference>
<reference evidence="1 2" key="1">
    <citation type="journal article" date="2011" name="BMC Genomics">
        <title>Genome sequencing reveals diversification of virulence factor content and possible host adaptation in distinct subpopulations of Salmonella enterica.</title>
        <authorList>
            <person name="den Bakker H.C."/>
            <person name="Moreno Switt A.I."/>
            <person name="Govoni G."/>
            <person name="Cummings C.A."/>
            <person name="Ranieri M.L."/>
            <person name="Degoricija L."/>
            <person name="Hoelzer K."/>
            <person name="Rodriguez-Rivera L.D."/>
            <person name="Brown S."/>
            <person name="Bolchacova E."/>
            <person name="Furtado M.R."/>
            <person name="Wiedmann M."/>
        </authorList>
    </citation>
    <scope>NUCLEOTIDE SEQUENCE [LARGE SCALE GENOMIC DNA]</scope>
    <source>
        <strain evidence="1 2">R8-3404</strain>
    </source>
</reference>
<sequence>MRYYEIKNPRGCVEILYFLGAPTRGCVDFMTFFASYEIQQNLTRQQILFRR</sequence>
<accession>A0A6C8H301</accession>
<evidence type="ECO:0000313" key="2">
    <source>
        <dbReference type="Proteomes" id="UP000003915"/>
    </source>
</evidence>
<name>A0A6C8H301_SALET</name>
<gene>
    <name evidence="1" type="ORF">LTSEUGA_2039</name>
</gene>
<proteinExistence type="predicted"/>
<protein>
    <submittedName>
        <fullName evidence="1">Uncharacterized protein</fullName>
    </submittedName>
</protein>
<evidence type="ECO:0000313" key="1">
    <source>
        <dbReference type="EMBL" id="EHC92687.1"/>
    </source>
</evidence>
<dbReference type="AlphaFoldDB" id="A0A6C8H301"/>
<comment type="caution">
    <text evidence="1">The sequence shown here is derived from an EMBL/GenBank/DDBJ whole genome shotgun (WGS) entry which is preliminary data.</text>
</comment>
<organism evidence="1 2">
    <name type="scientific">Salmonella enterica subsp. enterica serovar Uganda str. R8-3404</name>
    <dbReference type="NCBI Taxonomy" id="913083"/>
    <lineage>
        <taxon>Bacteria</taxon>
        <taxon>Pseudomonadati</taxon>
        <taxon>Pseudomonadota</taxon>
        <taxon>Gammaproteobacteria</taxon>
        <taxon>Enterobacterales</taxon>
        <taxon>Enterobacteriaceae</taxon>
        <taxon>Salmonella</taxon>
    </lineage>
</organism>